<dbReference type="EMBL" id="CM008050">
    <property type="protein sequence ID" value="PVH39100.1"/>
    <property type="molecule type" value="Genomic_DNA"/>
</dbReference>
<sequence length="57" mass="6206">MVGPLQAATAYKLCNGPGKTQNCRHAYARASLVLHSCINRVAVPKLVLVLFCCYVSR</sequence>
<organism evidence="1">
    <name type="scientific">Panicum hallii</name>
    <dbReference type="NCBI Taxonomy" id="206008"/>
    <lineage>
        <taxon>Eukaryota</taxon>
        <taxon>Viridiplantae</taxon>
        <taxon>Streptophyta</taxon>
        <taxon>Embryophyta</taxon>
        <taxon>Tracheophyta</taxon>
        <taxon>Spermatophyta</taxon>
        <taxon>Magnoliopsida</taxon>
        <taxon>Liliopsida</taxon>
        <taxon>Poales</taxon>
        <taxon>Poaceae</taxon>
        <taxon>PACMAD clade</taxon>
        <taxon>Panicoideae</taxon>
        <taxon>Panicodae</taxon>
        <taxon>Paniceae</taxon>
        <taxon>Panicinae</taxon>
        <taxon>Panicum</taxon>
        <taxon>Panicum sect. Panicum</taxon>
    </lineage>
</organism>
<evidence type="ECO:0000313" key="1">
    <source>
        <dbReference type="EMBL" id="PVH39100.1"/>
    </source>
</evidence>
<name>A0A2T8IN53_9POAL</name>
<proteinExistence type="predicted"/>
<protein>
    <submittedName>
        <fullName evidence="1">Uncharacterized protein</fullName>
    </submittedName>
</protein>
<reference evidence="1" key="1">
    <citation type="submission" date="2018-04" db="EMBL/GenBank/DDBJ databases">
        <title>WGS assembly of Panicum hallii.</title>
        <authorList>
            <person name="Lovell J."/>
            <person name="Jenkins J."/>
            <person name="Lowry D."/>
            <person name="Mamidi S."/>
            <person name="Sreedasyam A."/>
            <person name="Weng X."/>
            <person name="Barry K."/>
            <person name="Bonette J."/>
            <person name="Campitelli B."/>
            <person name="Daum C."/>
            <person name="Gordon S."/>
            <person name="Gould B."/>
            <person name="Lipzen A."/>
            <person name="Macqueen A."/>
            <person name="Palacio-Mejia J."/>
            <person name="Plott C."/>
            <person name="Shakirov E."/>
            <person name="Shu S."/>
            <person name="Yoshinaga Y."/>
            <person name="Zane M."/>
            <person name="Rokhsar D."/>
            <person name="Grimwood J."/>
            <person name="Schmutz J."/>
            <person name="Juenger T."/>
        </authorList>
    </citation>
    <scope>NUCLEOTIDE SEQUENCE [LARGE SCALE GENOMIC DNA]</scope>
    <source>
        <strain evidence="1">FIL2</strain>
    </source>
</reference>
<gene>
    <name evidence="1" type="ORF">PAHAL_5G432800</name>
</gene>
<accession>A0A2T8IN53</accession>
<dbReference type="AlphaFoldDB" id="A0A2T8IN53"/>
<dbReference type="Proteomes" id="UP000243499">
    <property type="component" value="Chromosome 5"/>
</dbReference>
<dbReference type="Gramene" id="PVH39100">
    <property type="protein sequence ID" value="PVH39100"/>
    <property type="gene ID" value="PAHAL_5G432800"/>
</dbReference>